<dbReference type="EMBL" id="PVTV01000016">
    <property type="protein sequence ID" value="PRY96911.1"/>
    <property type="molecule type" value="Genomic_DNA"/>
</dbReference>
<protein>
    <submittedName>
        <fullName evidence="2">HD-GYP domain-containing protein (C-di-GMP phosphodiesterase class II)</fullName>
    </submittedName>
</protein>
<dbReference type="PANTHER" id="PTHR43155">
    <property type="entry name" value="CYCLIC DI-GMP PHOSPHODIESTERASE PA4108-RELATED"/>
    <property type="match status" value="1"/>
</dbReference>
<accession>A0A2T0XDA1</accession>
<dbReference type="SMART" id="SM00471">
    <property type="entry name" value="HDc"/>
    <property type="match status" value="1"/>
</dbReference>
<keyword evidence="3" id="KW-1185">Reference proteome</keyword>
<dbReference type="PANTHER" id="PTHR43155:SF2">
    <property type="entry name" value="CYCLIC DI-GMP PHOSPHODIESTERASE PA4108"/>
    <property type="match status" value="1"/>
</dbReference>
<dbReference type="PROSITE" id="PS51832">
    <property type="entry name" value="HD_GYP"/>
    <property type="match status" value="1"/>
</dbReference>
<dbReference type="Pfam" id="PF11871">
    <property type="entry name" value="DUF3391"/>
    <property type="match status" value="1"/>
</dbReference>
<proteinExistence type="predicted"/>
<reference evidence="2 3" key="1">
    <citation type="submission" date="2018-03" db="EMBL/GenBank/DDBJ databases">
        <title>Genomic Encyclopedia of Type Strains, Phase III (KMG-III): the genomes of soil and plant-associated and newly described type strains.</title>
        <authorList>
            <person name="Whitman W."/>
        </authorList>
    </citation>
    <scope>NUCLEOTIDE SEQUENCE [LARGE SCALE GENOMIC DNA]</scope>
    <source>
        <strain evidence="2 3">MWH-P2sevCIIIb</strain>
    </source>
</reference>
<dbReference type="CDD" id="cd00077">
    <property type="entry name" value="HDc"/>
    <property type="match status" value="1"/>
</dbReference>
<gene>
    <name evidence="2" type="ORF">BCM14_2670</name>
</gene>
<organism evidence="2 3">
    <name type="scientific">Jezberella montanilacus</name>
    <dbReference type="NCBI Taxonomy" id="323426"/>
    <lineage>
        <taxon>Bacteria</taxon>
        <taxon>Pseudomonadati</taxon>
        <taxon>Pseudomonadota</taxon>
        <taxon>Betaproteobacteria</taxon>
        <taxon>Burkholderiales</taxon>
        <taxon>Alcaligenaceae</taxon>
        <taxon>Jezberella</taxon>
    </lineage>
</organism>
<dbReference type="Gene3D" id="1.10.3210.10">
    <property type="entry name" value="Hypothetical protein af1432"/>
    <property type="match status" value="1"/>
</dbReference>
<comment type="caution">
    <text evidence="2">The sequence shown here is derived from an EMBL/GenBank/DDBJ whole genome shotgun (WGS) entry which is preliminary data.</text>
</comment>
<name>A0A2T0XDA1_9BURK</name>
<dbReference type="OrthoDB" id="9764808at2"/>
<evidence type="ECO:0000259" key="1">
    <source>
        <dbReference type="PROSITE" id="PS51832"/>
    </source>
</evidence>
<dbReference type="InterPro" id="IPR021812">
    <property type="entry name" value="DUF3391"/>
</dbReference>
<dbReference type="RefSeq" id="WP_106228487.1">
    <property type="nucleotide sequence ID" value="NZ_PVTV01000016.1"/>
</dbReference>
<dbReference type="InterPro" id="IPR037522">
    <property type="entry name" value="HD_GYP_dom"/>
</dbReference>
<feature type="domain" description="HD-GYP" evidence="1">
    <location>
        <begin position="154"/>
        <end position="351"/>
    </location>
</feature>
<dbReference type="SUPFAM" id="SSF109604">
    <property type="entry name" value="HD-domain/PDEase-like"/>
    <property type="match status" value="1"/>
</dbReference>
<dbReference type="AlphaFoldDB" id="A0A2T0XDA1"/>
<sequence>MIKKIPIEEIRIGMYLEKLPGSWLERSFWRSSFLIHDVKTAKKIIETGCQYFWIDTEKGRDIATAEEKARERAVAASKNRVDEIASFFAEPSKNVRKPSKEELKEDAVAKTESAMATASAVLTRSKEAVNAIFSNARSGQAIDIKEAEKIVDDIVDSVEESSHAIVSVARKKDAFDFTSAHAVAVASLMVALAKELKLSDKEVREAGLAGLMHDLGIVGSKPETARQHGTTMTSEALFETHHQDGYEMLVKNGDVSQAVLDVCLHHHEAVDGSGVPGGLKSAETSQLAKMAKICDMYDSMTSDHDHRVGMPPPFAVRQLLKKSDTELDATLLEAFVRTVGVYAVGSLVRLKSDKLAIVMEQSTKSLTTPKVKIFYSIKSELRVAPEIVDLSTSVTDEIVSAEDPAKWRLDNLDALWR</sequence>
<evidence type="ECO:0000313" key="3">
    <source>
        <dbReference type="Proteomes" id="UP000238308"/>
    </source>
</evidence>
<dbReference type="Proteomes" id="UP000238308">
    <property type="component" value="Unassembled WGS sequence"/>
</dbReference>
<dbReference type="Pfam" id="PF13487">
    <property type="entry name" value="HD_5"/>
    <property type="match status" value="1"/>
</dbReference>
<dbReference type="InterPro" id="IPR003607">
    <property type="entry name" value="HD/PDEase_dom"/>
</dbReference>
<dbReference type="GO" id="GO:0008081">
    <property type="term" value="F:phosphoric diester hydrolase activity"/>
    <property type="evidence" value="ECO:0007669"/>
    <property type="project" value="UniProtKB-ARBA"/>
</dbReference>
<evidence type="ECO:0000313" key="2">
    <source>
        <dbReference type="EMBL" id="PRY96911.1"/>
    </source>
</evidence>